<dbReference type="InterPro" id="IPR028082">
    <property type="entry name" value="Peripla_BP_I"/>
</dbReference>
<dbReference type="PANTHER" id="PTHR30146">
    <property type="entry name" value="LACI-RELATED TRANSCRIPTIONAL REPRESSOR"/>
    <property type="match status" value="1"/>
</dbReference>
<dbReference type="CDD" id="cd01392">
    <property type="entry name" value="HTH_LacI"/>
    <property type="match status" value="1"/>
</dbReference>
<dbReference type="Gene3D" id="3.40.50.2300">
    <property type="match status" value="2"/>
</dbReference>
<dbReference type="GO" id="GO:0000976">
    <property type="term" value="F:transcription cis-regulatory region binding"/>
    <property type="evidence" value="ECO:0007669"/>
    <property type="project" value="TreeGrafter"/>
</dbReference>
<dbReference type="SUPFAM" id="SSF47413">
    <property type="entry name" value="lambda repressor-like DNA-binding domains"/>
    <property type="match status" value="1"/>
</dbReference>
<dbReference type="RefSeq" id="WP_062417655.1">
    <property type="nucleotide sequence ID" value="NZ_DF967974.1"/>
</dbReference>
<keyword evidence="2" id="KW-0238">DNA-binding</keyword>
<reference evidence="5 6" key="1">
    <citation type="submission" date="2015-07" db="EMBL/GenBank/DDBJ databases">
        <title>Genome sequence of Levilinea saccharolytica DSM 16555.</title>
        <authorList>
            <person name="Hemp J."/>
            <person name="Ward L.M."/>
            <person name="Pace L.A."/>
            <person name="Fischer W.W."/>
        </authorList>
    </citation>
    <scope>NUCLEOTIDE SEQUENCE [LARGE SCALE GENOMIC DNA]</scope>
    <source>
        <strain evidence="5 6">KIBI-1</strain>
    </source>
</reference>
<dbReference type="InterPro" id="IPR010982">
    <property type="entry name" value="Lambda_DNA-bd_dom_sf"/>
</dbReference>
<proteinExistence type="predicted"/>
<keyword evidence="6" id="KW-1185">Reference proteome</keyword>
<dbReference type="InterPro" id="IPR000843">
    <property type="entry name" value="HTH_LacI"/>
</dbReference>
<organism evidence="5 6">
    <name type="scientific">Levilinea saccharolytica</name>
    <dbReference type="NCBI Taxonomy" id="229921"/>
    <lineage>
        <taxon>Bacteria</taxon>
        <taxon>Bacillati</taxon>
        <taxon>Chloroflexota</taxon>
        <taxon>Anaerolineae</taxon>
        <taxon>Anaerolineales</taxon>
        <taxon>Anaerolineaceae</taxon>
        <taxon>Levilinea</taxon>
    </lineage>
</organism>
<keyword evidence="1" id="KW-0805">Transcription regulation</keyword>
<dbReference type="EMBL" id="LGCM01000039">
    <property type="protein sequence ID" value="KPL80725.1"/>
    <property type="molecule type" value="Genomic_DNA"/>
</dbReference>
<protein>
    <recommendedName>
        <fullName evidence="4">HTH lacI-type domain-containing protein</fullName>
    </recommendedName>
</protein>
<dbReference type="STRING" id="229921.ADN01_11405"/>
<dbReference type="PANTHER" id="PTHR30146:SF109">
    <property type="entry name" value="HTH-TYPE TRANSCRIPTIONAL REGULATOR GALS"/>
    <property type="match status" value="1"/>
</dbReference>
<dbReference type="Pfam" id="PF00356">
    <property type="entry name" value="LacI"/>
    <property type="match status" value="1"/>
</dbReference>
<gene>
    <name evidence="5" type="ORF">ADN01_11405</name>
</gene>
<feature type="domain" description="HTH lacI-type" evidence="4">
    <location>
        <begin position="3"/>
        <end position="57"/>
    </location>
</feature>
<dbReference type="Proteomes" id="UP000050501">
    <property type="component" value="Unassembled WGS sequence"/>
</dbReference>
<dbReference type="Gene3D" id="1.10.260.40">
    <property type="entry name" value="lambda repressor-like DNA-binding domains"/>
    <property type="match status" value="1"/>
</dbReference>
<evidence type="ECO:0000256" key="3">
    <source>
        <dbReference type="ARBA" id="ARBA00023163"/>
    </source>
</evidence>
<dbReference type="CDD" id="cd06267">
    <property type="entry name" value="PBP1_LacI_sugar_binding-like"/>
    <property type="match status" value="1"/>
</dbReference>
<dbReference type="AlphaFoldDB" id="A0A0P6YF05"/>
<evidence type="ECO:0000259" key="4">
    <source>
        <dbReference type="PROSITE" id="PS50932"/>
    </source>
</evidence>
<sequence>MPLTLEDIAALSGTSRSTVSRVINGDHAVRETTRERVMTVLQSLNFQPNLAARGLAAGHTRVLGLVIPMGVSTIFTDPFFPMLIQGVSSACNACDYSVMLWLAEPEFERRTISKIFYNGLLDGVIVASMLTDDPIIEALGEGRLPFVLIGRNPSREQTCYVDVDNAQSSRQAVLHLLRLGRRRVATITGPQNMIGGIDRLQGYQTALRERGLPILPELVAEGDFTEMGGYIAMRQLLRARPDAVFAASDMMAIGALRALTEAGLRVPQDVSLVGFDDIPAAAHTAPPLTTVRQPTQRMGALAVETLIDRIENPTPEVCHLVLPAELMVRESCGTSLGLFH</sequence>
<accession>A0A0P6YF05</accession>
<name>A0A0P6YF05_9CHLR</name>
<evidence type="ECO:0000313" key="5">
    <source>
        <dbReference type="EMBL" id="KPL80725.1"/>
    </source>
</evidence>
<dbReference type="GO" id="GO:0003700">
    <property type="term" value="F:DNA-binding transcription factor activity"/>
    <property type="evidence" value="ECO:0007669"/>
    <property type="project" value="TreeGrafter"/>
</dbReference>
<dbReference type="Pfam" id="PF13377">
    <property type="entry name" value="Peripla_BP_3"/>
    <property type="match status" value="1"/>
</dbReference>
<dbReference type="SUPFAM" id="SSF53822">
    <property type="entry name" value="Periplasmic binding protein-like I"/>
    <property type="match status" value="1"/>
</dbReference>
<evidence type="ECO:0000256" key="1">
    <source>
        <dbReference type="ARBA" id="ARBA00023015"/>
    </source>
</evidence>
<dbReference type="OrthoDB" id="9788209at2"/>
<comment type="caution">
    <text evidence="5">The sequence shown here is derived from an EMBL/GenBank/DDBJ whole genome shotgun (WGS) entry which is preliminary data.</text>
</comment>
<evidence type="ECO:0000313" key="6">
    <source>
        <dbReference type="Proteomes" id="UP000050501"/>
    </source>
</evidence>
<evidence type="ECO:0000256" key="2">
    <source>
        <dbReference type="ARBA" id="ARBA00023125"/>
    </source>
</evidence>
<dbReference type="SMART" id="SM00354">
    <property type="entry name" value="HTH_LACI"/>
    <property type="match status" value="1"/>
</dbReference>
<keyword evidence="3" id="KW-0804">Transcription</keyword>
<dbReference type="InterPro" id="IPR046335">
    <property type="entry name" value="LacI/GalR-like_sensor"/>
</dbReference>
<dbReference type="PROSITE" id="PS50932">
    <property type="entry name" value="HTH_LACI_2"/>
    <property type="match status" value="1"/>
</dbReference>